<evidence type="ECO:0000259" key="5">
    <source>
        <dbReference type="PROSITE" id="PS01124"/>
    </source>
</evidence>
<dbReference type="PROSITE" id="PS00041">
    <property type="entry name" value="HTH_ARAC_FAMILY_1"/>
    <property type="match status" value="1"/>
</dbReference>
<evidence type="ECO:0000313" key="7">
    <source>
        <dbReference type="Proteomes" id="UP001370348"/>
    </source>
</evidence>
<dbReference type="InterPro" id="IPR018060">
    <property type="entry name" value="HTH_AraC"/>
</dbReference>
<gene>
    <name evidence="6" type="ORF">LZC94_44495</name>
</gene>
<dbReference type="PROSITE" id="PS01124">
    <property type="entry name" value="HTH_ARAC_FAMILY_2"/>
    <property type="match status" value="1"/>
</dbReference>
<dbReference type="Proteomes" id="UP001370348">
    <property type="component" value="Chromosome"/>
</dbReference>
<evidence type="ECO:0000256" key="2">
    <source>
        <dbReference type="ARBA" id="ARBA00023125"/>
    </source>
</evidence>
<keyword evidence="7" id="KW-1185">Reference proteome</keyword>
<dbReference type="InterPro" id="IPR050204">
    <property type="entry name" value="AraC_XylS_family_regulators"/>
</dbReference>
<dbReference type="Gene3D" id="1.10.10.60">
    <property type="entry name" value="Homeodomain-like"/>
    <property type="match status" value="1"/>
</dbReference>
<feature type="domain" description="HTH araC/xylS-type" evidence="5">
    <location>
        <begin position="189"/>
        <end position="287"/>
    </location>
</feature>
<evidence type="ECO:0000313" key="6">
    <source>
        <dbReference type="EMBL" id="WXB14867.1"/>
    </source>
</evidence>
<accession>A0ABZ2LVU1</accession>
<dbReference type="SUPFAM" id="SSF46689">
    <property type="entry name" value="Homeodomain-like"/>
    <property type="match status" value="2"/>
</dbReference>
<dbReference type="InterPro" id="IPR037923">
    <property type="entry name" value="HTH-like"/>
</dbReference>
<keyword evidence="4" id="KW-0804">Transcription</keyword>
<dbReference type="PANTHER" id="PTHR46796">
    <property type="entry name" value="HTH-TYPE TRANSCRIPTIONAL ACTIVATOR RHAS-RELATED"/>
    <property type="match status" value="1"/>
</dbReference>
<evidence type="ECO:0000256" key="3">
    <source>
        <dbReference type="ARBA" id="ARBA00023159"/>
    </source>
</evidence>
<reference evidence="6 7" key="1">
    <citation type="submission" date="2021-12" db="EMBL/GenBank/DDBJ databases">
        <title>Discovery of the Pendulisporaceae a myxobacterial family with distinct sporulation behavior and unique specialized metabolism.</title>
        <authorList>
            <person name="Garcia R."/>
            <person name="Popoff A."/>
            <person name="Bader C.D."/>
            <person name="Loehr J."/>
            <person name="Walesch S."/>
            <person name="Walt C."/>
            <person name="Boldt J."/>
            <person name="Bunk B."/>
            <person name="Haeckl F.J.F.P.J."/>
            <person name="Gunesch A.P."/>
            <person name="Birkelbach J."/>
            <person name="Nuebel U."/>
            <person name="Pietschmann T."/>
            <person name="Bach T."/>
            <person name="Mueller R."/>
        </authorList>
    </citation>
    <scope>NUCLEOTIDE SEQUENCE [LARGE SCALE GENOMIC DNA]</scope>
    <source>
        <strain evidence="6 7">MSr11954</strain>
    </source>
</reference>
<keyword evidence="3" id="KW-0010">Activator</keyword>
<dbReference type="InterPro" id="IPR020449">
    <property type="entry name" value="Tscrpt_reg_AraC-type_HTH"/>
</dbReference>
<dbReference type="Pfam" id="PF12833">
    <property type="entry name" value="HTH_18"/>
    <property type="match status" value="1"/>
</dbReference>
<dbReference type="PANTHER" id="PTHR46796:SF2">
    <property type="entry name" value="TRANSCRIPTIONAL REGULATORY PROTEIN"/>
    <property type="match status" value="1"/>
</dbReference>
<dbReference type="InterPro" id="IPR009057">
    <property type="entry name" value="Homeodomain-like_sf"/>
</dbReference>
<dbReference type="PRINTS" id="PR00032">
    <property type="entry name" value="HTHARAC"/>
</dbReference>
<organism evidence="6 7">
    <name type="scientific">Pendulispora albinea</name>
    <dbReference type="NCBI Taxonomy" id="2741071"/>
    <lineage>
        <taxon>Bacteria</taxon>
        <taxon>Pseudomonadati</taxon>
        <taxon>Myxococcota</taxon>
        <taxon>Myxococcia</taxon>
        <taxon>Myxococcales</taxon>
        <taxon>Sorangiineae</taxon>
        <taxon>Pendulisporaceae</taxon>
        <taxon>Pendulispora</taxon>
    </lineage>
</organism>
<keyword evidence="2" id="KW-0238">DNA-binding</keyword>
<dbReference type="SUPFAM" id="SSF51215">
    <property type="entry name" value="Regulatory protein AraC"/>
    <property type="match status" value="1"/>
</dbReference>
<evidence type="ECO:0000256" key="4">
    <source>
        <dbReference type="ARBA" id="ARBA00023163"/>
    </source>
</evidence>
<protein>
    <submittedName>
        <fullName evidence="6">AraC family transcriptional regulator</fullName>
    </submittedName>
</protein>
<sequence length="295" mass="32556">MMRGNGKNISRMGPIHTHHHGFAGPVRIAPCVEDGSTPRSPLYVHDHASLSFYVRGEAIIQHRQTLAVRAGDILLMPAGETHRSLSSTNRSQWGIGFRAADFSESGIEPLLEPFERARQGSSPIVRIPDHRRAYLEQLCAELHHETSHPANGARHQPIVQKNLLALILAEVARAASVTAASPSQPTFTSAALSFIEANYLRPISLNDVAAAVGRSPSYTTTSLKRATGKSVVEWIIAARLAEARNRLIQTDEMVDVIAERVGYADTTHFIRLFRRAHGVTPAAWRAQQQLRRHRS</sequence>
<evidence type="ECO:0000256" key="1">
    <source>
        <dbReference type="ARBA" id="ARBA00023015"/>
    </source>
</evidence>
<name>A0ABZ2LVU1_9BACT</name>
<proteinExistence type="predicted"/>
<keyword evidence="1" id="KW-0805">Transcription regulation</keyword>
<dbReference type="SMART" id="SM00342">
    <property type="entry name" value="HTH_ARAC"/>
    <property type="match status" value="1"/>
</dbReference>
<dbReference type="EMBL" id="CP089984">
    <property type="protein sequence ID" value="WXB14867.1"/>
    <property type="molecule type" value="Genomic_DNA"/>
</dbReference>
<dbReference type="InterPro" id="IPR018062">
    <property type="entry name" value="HTH_AraC-typ_CS"/>
</dbReference>
<dbReference type="RefSeq" id="WP_394824491.1">
    <property type="nucleotide sequence ID" value="NZ_CP089984.1"/>
</dbReference>